<dbReference type="GO" id="GO:0006508">
    <property type="term" value="P:proteolysis"/>
    <property type="evidence" value="ECO:0007669"/>
    <property type="project" value="UniProtKB-KW"/>
</dbReference>
<dbReference type="InterPro" id="IPR052710">
    <property type="entry name" value="CAAX_protease"/>
</dbReference>
<dbReference type="STRING" id="1437603.GCA_000771525_01490"/>
<accession>A0A087C4T3</accession>
<gene>
    <name evidence="3" type="ORF">BMON_1548</name>
</gene>
<feature type="transmembrane region" description="Helical" evidence="1">
    <location>
        <begin position="32"/>
        <end position="57"/>
    </location>
</feature>
<dbReference type="Proteomes" id="UP000029082">
    <property type="component" value="Unassembled WGS sequence"/>
</dbReference>
<name>A0A087C4T3_9BIFI</name>
<organism evidence="3 4">
    <name type="scientific">Bifidobacterium mongoliense DSM 21395</name>
    <dbReference type="NCBI Taxonomy" id="1437603"/>
    <lineage>
        <taxon>Bacteria</taxon>
        <taxon>Bacillati</taxon>
        <taxon>Actinomycetota</taxon>
        <taxon>Actinomycetes</taxon>
        <taxon>Bifidobacteriales</taxon>
        <taxon>Bifidobacteriaceae</taxon>
        <taxon>Bifidobacterium</taxon>
    </lineage>
</organism>
<feature type="transmembrane region" description="Helical" evidence="1">
    <location>
        <begin position="330"/>
        <end position="350"/>
    </location>
</feature>
<reference evidence="3 4" key="1">
    <citation type="submission" date="2014-03" db="EMBL/GenBank/DDBJ databases">
        <title>Genomics of Bifidobacteria.</title>
        <authorList>
            <person name="Ventura M."/>
            <person name="Milani C."/>
            <person name="Lugli G.A."/>
        </authorList>
    </citation>
    <scope>NUCLEOTIDE SEQUENCE [LARGE SCALE GENOMIC DNA]</scope>
    <source>
        <strain evidence="3 4">DSM 21395</strain>
    </source>
</reference>
<proteinExistence type="predicted"/>
<evidence type="ECO:0000313" key="3">
    <source>
        <dbReference type="EMBL" id="KFI78283.1"/>
    </source>
</evidence>
<feature type="transmembrane region" description="Helical" evidence="1">
    <location>
        <begin position="111"/>
        <end position="134"/>
    </location>
</feature>
<feature type="transmembrane region" description="Helical" evidence="1">
    <location>
        <begin position="205"/>
        <end position="221"/>
    </location>
</feature>
<keyword evidence="1" id="KW-0472">Membrane</keyword>
<feature type="transmembrane region" description="Helical" evidence="1">
    <location>
        <begin position="69"/>
        <end position="91"/>
    </location>
</feature>
<keyword evidence="4" id="KW-1185">Reference proteome</keyword>
<dbReference type="PANTHER" id="PTHR36435:SF1">
    <property type="entry name" value="CAAX AMINO TERMINAL PROTEASE FAMILY PROTEIN"/>
    <property type="match status" value="1"/>
</dbReference>
<dbReference type="EMBL" id="JGZE01000004">
    <property type="protein sequence ID" value="KFI78283.1"/>
    <property type="molecule type" value="Genomic_DNA"/>
</dbReference>
<dbReference type="PANTHER" id="PTHR36435">
    <property type="entry name" value="SLR1288 PROTEIN"/>
    <property type="match status" value="1"/>
</dbReference>
<keyword evidence="1" id="KW-0812">Transmembrane</keyword>
<dbReference type="GO" id="GO:0004175">
    <property type="term" value="F:endopeptidase activity"/>
    <property type="evidence" value="ECO:0007669"/>
    <property type="project" value="UniProtKB-ARBA"/>
</dbReference>
<feature type="transmembrane region" description="Helical" evidence="1">
    <location>
        <begin position="228"/>
        <end position="248"/>
    </location>
</feature>
<keyword evidence="1" id="KW-1133">Transmembrane helix</keyword>
<dbReference type="AlphaFoldDB" id="A0A087C4T3"/>
<dbReference type="Pfam" id="PF02517">
    <property type="entry name" value="Rce1-like"/>
    <property type="match status" value="1"/>
</dbReference>
<dbReference type="GeneID" id="93094531"/>
<keyword evidence="3" id="KW-0645">Protease</keyword>
<feature type="domain" description="CAAX prenyl protease 2/Lysostaphin resistance protein A-like" evidence="2">
    <location>
        <begin position="153"/>
        <end position="238"/>
    </location>
</feature>
<dbReference type="InterPro" id="IPR003675">
    <property type="entry name" value="Rce1/LyrA-like_dom"/>
</dbReference>
<dbReference type="RefSeq" id="WP_161786322.1">
    <property type="nucleotide sequence ID" value="NZ_JDUO01000005.1"/>
</dbReference>
<evidence type="ECO:0000259" key="2">
    <source>
        <dbReference type="Pfam" id="PF02517"/>
    </source>
</evidence>
<dbReference type="GO" id="GO:0080120">
    <property type="term" value="P:CAAX-box protein maturation"/>
    <property type="evidence" value="ECO:0007669"/>
    <property type="project" value="UniProtKB-ARBA"/>
</dbReference>
<dbReference type="eggNOG" id="COG1266">
    <property type="taxonomic scope" value="Bacteria"/>
</dbReference>
<feature type="transmembrane region" description="Helical" evidence="1">
    <location>
        <begin position="278"/>
        <end position="300"/>
    </location>
</feature>
<protein>
    <submittedName>
        <fullName evidence="3">CAAX amino terminal protease</fullName>
    </submittedName>
</protein>
<comment type="caution">
    <text evidence="3">The sequence shown here is derived from an EMBL/GenBank/DDBJ whole genome shotgun (WGS) entry which is preliminary data.</text>
</comment>
<sequence length="352" mass="38602">MNWGPVNSDPSVHDSGAGRAARPWWQVARRRFSLIGFALCALLLVWLGLQVLIAALLRMQGVNTGAMPTWLQLIAGNGPLYALAMPIAVLLMRAVPRIPTRKFPLGVGRFFILLIICMPIMYLGSLIGSMLSAALSGGTADNPIQELATNADPLTVLVFMVLVAPVFEEWVFRKELIDRLRRYGEVPAMLVSAAAFGLFHLNLFQFFYAFGLGLVFAYVYLRTSRLRYTILMHMIINFNGGFLAPRILSLLDAKTLQALESGSLQESERLLAQAAPGLLAVGLYGLAILALIIVGIVLLITMRRRIVWYRTPEELPRGTRLRIVLGNPGIIGYVVLCLAVTAVTMGVIGLRG</sequence>
<dbReference type="OrthoDB" id="3429192at2"/>
<evidence type="ECO:0000313" key="4">
    <source>
        <dbReference type="Proteomes" id="UP000029082"/>
    </source>
</evidence>
<keyword evidence="3" id="KW-0378">Hydrolase</keyword>
<evidence type="ECO:0000256" key="1">
    <source>
        <dbReference type="SAM" id="Phobius"/>
    </source>
</evidence>